<evidence type="ECO:0000313" key="2">
    <source>
        <dbReference type="EMBL" id="EST22339.1"/>
    </source>
</evidence>
<accession>V6K084</accession>
<name>V6K084_STRRC</name>
<feature type="compositionally biased region" description="Basic residues" evidence="1">
    <location>
        <begin position="57"/>
        <end position="81"/>
    </location>
</feature>
<reference evidence="2 3" key="1">
    <citation type="journal article" date="2014" name="Genome Announc.">
        <title>Draft Genome Sequence of Streptomyces roseochromogenes subsp. oscitans DS 12.976, Producer of the Aminocoumarin Antibiotic Clorobiocin.</title>
        <authorList>
            <person name="Ruckert C."/>
            <person name="Kalinowski J."/>
            <person name="Heide L."/>
            <person name="Apel A.K."/>
        </authorList>
    </citation>
    <scope>NUCLEOTIDE SEQUENCE [LARGE SCALE GENOMIC DNA]</scope>
    <source>
        <strain evidence="2 3">DS 12.976</strain>
    </source>
</reference>
<organism evidence="2 3">
    <name type="scientific">Streptomyces roseochromogenus subsp. oscitans DS 12.976</name>
    <dbReference type="NCBI Taxonomy" id="1352936"/>
    <lineage>
        <taxon>Bacteria</taxon>
        <taxon>Bacillati</taxon>
        <taxon>Actinomycetota</taxon>
        <taxon>Actinomycetes</taxon>
        <taxon>Kitasatosporales</taxon>
        <taxon>Streptomycetaceae</taxon>
        <taxon>Streptomyces</taxon>
    </lineage>
</organism>
<evidence type="ECO:0000256" key="1">
    <source>
        <dbReference type="SAM" id="MobiDB-lite"/>
    </source>
</evidence>
<gene>
    <name evidence="2" type="ORF">M878_34900</name>
</gene>
<dbReference type="EMBL" id="AWQX01000302">
    <property type="protein sequence ID" value="EST22339.1"/>
    <property type="molecule type" value="Genomic_DNA"/>
</dbReference>
<feature type="region of interest" description="Disordered" evidence="1">
    <location>
        <begin position="31"/>
        <end position="184"/>
    </location>
</feature>
<evidence type="ECO:0000313" key="3">
    <source>
        <dbReference type="Proteomes" id="UP000017984"/>
    </source>
</evidence>
<proteinExistence type="predicted"/>
<dbReference type="AlphaFoldDB" id="V6K084"/>
<sequence length="184" mass="19612">MRRQGVHDELRARLHEAAEAHEPDRARILARVERGMAAPPSRPGHGATRRPVWLGAGRRRHRGGGRGTRGRRVRGGLRGPRRPAGPADGRGLPDAHPVAGRDDTTAGAHGRTGTQHRRNAPSRTPSSPPPGTPLSSARPPVAHGGQDGPLWSDGPVDPHSNAFWATRTAAQGPTVFRPPLRAYG</sequence>
<comment type="caution">
    <text evidence="2">The sequence shown here is derived from an EMBL/GenBank/DDBJ whole genome shotgun (WGS) entry which is preliminary data.</text>
</comment>
<dbReference type="PATRIC" id="fig|1352936.5.peg.7265"/>
<dbReference type="HOGENOM" id="CLU_1467453_0_0_11"/>
<keyword evidence="3" id="KW-1185">Reference proteome</keyword>
<protein>
    <submittedName>
        <fullName evidence="2">Uncharacterized protein</fullName>
    </submittedName>
</protein>
<dbReference type="STRING" id="1352936.M878_34900"/>
<dbReference type="Proteomes" id="UP000017984">
    <property type="component" value="Chromosome"/>
</dbReference>